<dbReference type="InterPro" id="IPR033913">
    <property type="entry name" value="MTH1175_dom"/>
</dbReference>
<reference evidence="1 2" key="1">
    <citation type="journal article" date="2020" name="Nature">
        <title>Isolation of an archaeon at the prokaryote-eukaryote interface.</title>
        <authorList>
            <person name="Imachi H."/>
            <person name="Nobu M.K."/>
            <person name="Nakahara N."/>
            <person name="Morono Y."/>
            <person name="Ogawara M."/>
            <person name="Takaki Y."/>
            <person name="Takano Y."/>
            <person name="Uematsu K."/>
            <person name="Ikuta T."/>
            <person name="Ito M."/>
            <person name="Matsui Y."/>
            <person name="Miyazaki M."/>
            <person name="Murata K."/>
            <person name="Saito Y."/>
            <person name="Sakai S."/>
            <person name="Song C."/>
            <person name="Tasumi E."/>
            <person name="Yamanaka Y."/>
            <person name="Yamaguchi T."/>
            <person name="Kamagata Y."/>
            <person name="Tamaki H."/>
            <person name="Takai K."/>
        </authorList>
    </citation>
    <scope>NUCLEOTIDE SEQUENCE [LARGE SCALE GENOMIC DNA]</scope>
    <source>
        <strain evidence="1 2">MK-D1</strain>
    </source>
</reference>
<dbReference type="SUPFAM" id="SSF53146">
    <property type="entry name" value="Nitrogenase accessory factor-like"/>
    <property type="match status" value="1"/>
</dbReference>
<dbReference type="Proteomes" id="UP000321408">
    <property type="component" value="Chromosome"/>
</dbReference>
<name>A0A5B9D6E4_9ARCH</name>
<dbReference type="InterPro" id="IPR036105">
    <property type="entry name" value="DiNase_FeMo-co_biosyn_sf"/>
</dbReference>
<reference evidence="1 2" key="2">
    <citation type="journal article" date="2024" name="Int. J. Syst. Evol. Microbiol.">
        <title>Promethearchaeum syntrophicum gen. nov., sp. nov., an anaerobic, obligately syntrophic archaeon, the first isolate of the lineage 'Asgard' archaea, and proposal of the new archaeal phylum Promethearchaeota phyl. nov. and kingdom Promethearchaeati regn. nov.</title>
        <authorList>
            <person name="Imachi H."/>
            <person name="Nobu M.K."/>
            <person name="Kato S."/>
            <person name="Takaki Y."/>
            <person name="Miyazaki M."/>
            <person name="Miyata M."/>
            <person name="Ogawara M."/>
            <person name="Saito Y."/>
            <person name="Sakai S."/>
            <person name="Tahara Y.O."/>
            <person name="Takano Y."/>
            <person name="Tasumi E."/>
            <person name="Uematsu K."/>
            <person name="Yoshimura T."/>
            <person name="Itoh T."/>
            <person name="Ohkuma M."/>
            <person name="Takai K."/>
        </authorList>
    </citation>
    <scope>NUCLEOTIDE SEQUENCE [LARGE SCALE GENOMIC DNA]</scope>
    <source>
        <strain evidence="1 2">MK-D1</strain>
    </source>
</reference>
<keyword evidence="2" id="KW-1185">Reference proteome</keyword>
<sequence>MSTKKIAFPGTVEGLNGELVGHFGHTPTFLTIEYDENTKAVITVEVIQNSPHEQGGCMTPVMLLKNNGVSEVVVGGIGQRPLMGFIQVGIEPYRGIQGTIKQNFEAFKQNLLKKLSQATCQH</sequence>
<dbReference type="PANTHER" id="PTHR42983">
    <property type="entry name" value="DINITROGENASE IRON-MOLYBDENUM COFACTOR PROTEIN-RELATED"/>
    <property type="match status" value="1"/>
</dbReference>
<accession>A0A5B9D6E4</accession>
<dbReference type="CDD" id="cd00851">
    <property type="entry name" value="MTH1175"/>
    <property type="match status" value="1"/>
</dbReference>
<organism evidence="1 2">
    <name type="scientific">Promethearchaeum syntrophicum</name>
    <dbReference type="NCBI Taxonomy" id="2594042"/>
    <lineage>
        <taxon>Archaea</taxon>
        <taxon>Promethearchaeati</taxon>
        <taxon>Promethearchaeota</taxon>
        <taxon>Promethearchaeia</taxon>
        <taxon>Promethearchaeales</taxon>
        <taxon>Promethearchaeaceae</taxon>
        <taxon>Promethearchaeum</taxon>
    </lineage>
</organism>
<gene>
    <name evidence="1" type="ORF">DSAG12_00415</name>
</gene>
<dbReference type="Gene3D" id="3.30.420.130">
    <property type="entry name" value="Dinitrogenase iron-molybdenum cofactor biosynthesis domain"/>
    <property type="match status" value="1"/>
</dbReference>
<dbReference type="KEGG" id="psyt:DSAG12_00415"/>
<evidence type="ECO:0000313" key="2">
    <source>
        <dbReference type="Proteomes" id="UP000321408"/>
    </source>
</evidence>
<dbReference type="InterPro" id="IPR003731">
    <property type="entry name" value="Di-Nase_FeMo-co_biosynth"/>
</dbReference>
<dbReference type="AlphaFoldDB" id="A0A5B9D6E4"/>
<dbReference type="PANTHER" id="PTHR42983:SF1">
    <property type="entry name" value="IRON-MOLYBDENUM PROTEIN"/>
    <property type="match status" value="1"/>
</dbReference>
<evidence type="ECO:0000313" key="1">
    <source>
        <dbReference type="EMBL" id="QEE14602.2"/>
    </source>
</evidence>
<dbReference type="Pfam" id="PF02579">
    <property type="entry name" value="Nitro_FeMo-Co"/>
    <property type="match status" value="1"/>
</dbReference>
<protein>
    <submittedName>
        <fullName evidence="1">NifB/NifX family molybdenum-iron cluster-binding protein</fullName>
    </submittedName>
</protein>
<proteinExistence type="predicted"/>
<dbReference type="EMBL" id="CP042905">
    <property type="protein sequence ID" value="QEE14602.2"/>
    <property type="molecule type" value="Genomic_DNA"/>
</dbReference>